<keyword evidence="3" id="KW-1185">Reference proteome</keyword>
<dbReference type="KEGG" id="ccos:Pan44_19080"/>
<dbReference type="OrthoDB" id="284167at2"/>
<gene>
    <name evidence="2" type="ORF">Pan44_19080</name>
</gene>
<dbReference type="AlphaFoldDB" id="A0A517SCM8"/>
<protein>
    <submittedName>
        <fullName evidence="2">Uncharacterized protein</fullName>
    </submittedName>
</protein>
<evidence type="ECO:0000313" key="2">
    <source>
        <dbReference type="EMBL" id="QDT53882.1"/>
    </source>
</evidence>
<sequence>MADRRSLVEGLKQTPAVDPEIERQFVFRNKTQKPAEPKEQAPAKPARALARTPLSTRIRADLSAALKRASLERELNGIEPYFIGDILDEVLEPWLRNNGYIT</sequence>
<feature type="region of interest" description="Disordered" evidence="1">
    <location>
        <begin position="28"/>
        <end position="50"/>
    </location>
</feature>
<proteinExistence type="predicted"/>
<name>A0A517SCM8_9PLAN</name>
<dbReference type="EMBL" id="CP036271">
    <property type="protein sequence ID" value="QDT53882.1"/>
    <property type="molecule type" value="Genomic_DNA"/>
</dbReference>
<reference evidence="2 3" key="1">
    <citation type="submission" date="2019-02" db="EMBL/GenBank/DDBJ databases">
        <title>Deep-cultivation of Planctomycetes and their phenomic and genomic characterization uncovers novel biology.</title>
        <authorList>
            <person name="Wiegand S."/>
            <person name="Jogler M."/>
            <person name="Boedeker C."/>
            <person name="Pinto D."/>
            <person name="Vollmers J."/>
            <person name="Rivas-Marin E."/>
            <person name="Kohn T."/>
            <person name="Peeters S.H."/>
            <person name="Heuer A."/>
            <person name="Rast P."/>
            <person name="Oberbeckmann S."/>
            <person name="Bunk B."/>
            <person name="Jeske O."/>
            <person name="Meyerdierks A."/>
            <person name="Storesund J.E."/>
            <person name="Kallscheuer N."/>
            <person name="Luecker S."/>
            <person name="Lage O.M."/>
            <person name="Pohl T."/>
            <person name="Merkel B.J."/>
            <person name="Hornburger P."/>
            <person name="Mueller R.-W."/>
            <person name="Bruemmer F."/>
            <person name="Labrenz M."/>
            <person name="Spormann A.M."/>
            <person name="Op den Camp H."/>
            <person name="Overmann J."/>
            <person name="Amann R."/>
            <person name="Jetten M.S.M."/>
            <person name="Mascher T."/>
            <person name="Medema M.H."/>
            <person name="Devos D.P."/>
            <person name="Kaster A.-K."/>
            <person name="Ovreas L."/>
            <person name="Rohde M."/>
            <person name="Galperin M.Y."/>
            <person name="Jogler C."/>
        </authorList>
    </citation>
    <scope>NUCLEOTIDE SEQUENCE [LARGE SCALE GENOMIC DNA]</scope>
    <source>
        <strain evidence="2 3">Pan44</strain>
    </source>
</reference>
<accession>A0A517SCM8</accession>
<dbReference type="RefSeq" id="WP_145029459.1">
    <property type="nucleotide sequence ID" value="NZ_CP036271.1"/>
</dbReference>
<evidence type="ECO:0000313" key="3">
    <source>
        <dbReference type="Proteomes" id="UP000315700"/>
    </source>
</evidence>
<evidence type="ECO:0000256" key="1">
    <source>
        <dbReference type="SAM" id="MobiDB-lite"/>
    </source>
</evidence>
<dbReference type="InParanoid" id="A0A517SCM8"/>
<dbReference type="Proteomes" id="UP000315700">
    <property type="component" value="Chromosome"/>
</dbReference>
<organism evidence="2 3">
    <name type="scientific">Caulifigura coniformis</name>
    <dbReference type="NCBI Taxonomy" id="2527983"/>
    <lineage>
        <taxon>Bacteria</taxon>
        <taxon>Pseudomonadati</taxon>
        <taxon>Planctomycetota</taxon>
        <taxon>Planctomycetia</taxon>
        <taxon>Planctomycetales</taxon>
        <taxon>Planctomycetaceae</taxon>
        <taxon>Caulifigura</taxon>
    </lineage>
</organism>